<dbReference type="Proteomes" id="UP000316095">
    <property type="component" value="Unassembled WGS sequence"/>
</dbReference>
<sequence length="107" mass="11687">MRAFIIAVVYMSVSSICQSGFAESIESELLTNVSYDECLENCCESSWMDVLEFFAGLEGSKQPQDFGVNAHMGTRVHVNYGSIIVPEWGLGLQVGTAIIAEAIMPFV</sequence>
<dbReference type="EMBL" id="SJPG01000001">
    <property type="protein sequence ID" value="TWT63932.1"/>
    <property type="molecule type" value="Genomic_DNA"/>
</dbReference>
<reference evidence="1 2" key="1">
    <citation type="submission" date="2019-02" db="EMBL/GenBank/DDBJ databases">
        <title>Deep-cultivation of Planctomycetes and their phenomic and genomic characterization uncovers novel biology.</title>
        <authorList>
            <person name="Wiegand S."/>
            <person name="Jogler M."/>
            <person name="Boedeker C."/>
            <person name="Pinto D."/>
            <person name="Vollmers J."/>
            <person name="Rivas-Marin E."/>
            <person name="Kohn T."/>
            <person name="Peeters S.H."/>
            <person name="Heuer A."/>
            <person name="Rast P."/>
            <person name="Oberbeckmann S."/>
            <person name="Bunk B."/>
            <person name="Jeske O."/>
            <person name="Meyerdierks A."/>
            <person name="Storesund J.E."/>
            <person name="Kallscheuer N."/>
            <person name="Luecker S."/>
            <person name="Lage O.M."/>
            <person name="Pohl T."/>
            <person name="Merkel B.J."/>
            <person name="Hornburger P."/>
            <person name="Mueller R.-W."/>
            <person name="Bruemmer F."/>
            <person name="Labrenz M."/>
            <person name="Spormann A.M."/>
            <person name="Op Den Camp H."/>
            <person name="Overmann J."/>
            <person name="Amann R."/>
            <person name="Jetten M.S.M."/>
            <person name="Mascher T."/>
            <person name="Medema M.H."/>
            <person name="Devos D.P."/>
            <person name="Kaster A.-K."/>
            <person name="Ovreas L."/>
            <person name="Rohde M."/>
            <person name="Galperin M.Y."/>
            <person name="Jogler C."/>
        </authorList>
    </citation>
    <scope>NUCLEOTIDE SEQUENCE [LARGE SCALE GENOMIC DNA]</scope>
    <source>
        <strain evidence="1 2">Pan54</strain>
    </source>
</reference>
<gene>
    <name evidence="1" type="ORF">Pan54_46910</name>
</gene>
<organism evidence="1 2">
    <name type="scientific">Rubinisphaera italica</name>
    <dbReference type="NCBI Taxonomy" id="2527969"/>
    <lineage>
        <taxon>Bacteria</taxon>
        <taxon>Pseudomonadati</taxon>
        <taxon>Planctomycetota</taxon>
        <taxon>Planctomycetia</taxon>
        <taxon>Planctomycetales</taxon>
        <taxon>Planctomycetaceae</taxon>
        <taxon>Rubinisphaera</taxon>
    </lineage>
</organism>
<evidence type="ECO:0000313" key="1">
    <source>
        <dbReference type="EMBL" id="TWT63932.1"/>
    </source>
</evidence>
<comment type="caution">
    <text evidence="1">The sequence shown here is derived from an EMBL/GenBank/DDBJ whole genome shotgun (WGS) entry which is preliminary data.</text>
</comment>
<dbReference type="AlphaFoldDB" id="A0A5C5XQ87"/>
<accession>A0A5C5XQ87</accession>
<protein>
    <submittedName>
        <fullName evidence="1">Uncharacterized protein</fullName>
    </submittedName>
</protein>
<proteinExistence type="predicted"/>
<evidence type="ECO:0000313" key="2">
    <source>
        <dbReference type="Proteomes" id="UP000316095"/>
    </source>
</evidence>
<keyword evidence="2" id="KW-1185">Reference proteome</keyword>
<name>A0A5C5XQ87_9PLAN</name>